<protein>
    <submittedName>
        <fullName evidence="2">Serine/threonine protein kinase</fullName>
    </submittedName>
</protein>
<feature type="binding site" evidence="1">
    <location>
        <position position="43"/>
    </location>
    <ligand>
        <name>ATP</name>
        <dbReference type="ChEBI" id="CHEBI:30616"/>
    </ligand>
</feature>
<accession>A0A372JC11</accession>
<dbReference type="GO" id="GO:0005524">
    <property type="term" value="F:ATP binding"/>
    <property type="evidence" value="ECO:0007669"/>
    <property type="project" value="UniProtKB-UniRule"/>
</dbReference>
<evidence type="ECO:0000256" key="1">
    <source>
        <dbReference type="PROSITE-ProRule" id="PRU10141"/>
    </source>
</evidence>
<dbReference type="InterPro" id="IPR017441">
    <property type="entry name" value="Protein_kinase_ATP_BS"/>
</dbReference>
<dbReference type="SUPFAM" id="SSF56112">
    <property type="entry name" value="Protein kinase-like (PK-like)"/>
    <property type="match status" value="1"/>
</dbReference>
<dbReference type="Gene3D" id="3.30.200.20">
    <property type="entry name" value="Phosphorylase Kinase, domain 1"/>
    <property type="match status" value="1"/>
</dbReference>
<reference evidence="2 3" key="1">
    <citation type="submission" date="2018-08" db="EMBL/GenBank/DDBJ databases">
        <title>Actinomadura jelena sp. nov., a novel Actinomycete isolated from soil in Chad.</title>
        <authorList>
            <person name="Shi L."/>
        </authorList>
    </citation>
    <scope>NUCLEOTIDE SEQUENCE [LARGE SCALE GENOMIC DNA]</scope>
    <source>
        <strain evidence="2 3">NEAU-G17</strain>
    </source>
</reference>
<dbReference type="GO" id="GO:0004674">
    <property type="term" value="F:protein serine/threonine kinase activity"/>
    <property type="evidence" value="ECO:0007669"/>
    <property type="project" value="UniProtKB-KW"/>
</dbReference>
<dbReference type="InterPro" id="IPR011009">
    <property type="entry name" value="Kinase-like_dom_sf"/>
</dbReference>
<keyword evidence="1" id="KW-0067">ATP-binding</keyword>
<dbReference type="EMBL" id="QURH01000954">
    <property type="protein sequence ID" value="RFU37555.1"/>
    <property type="molecule type" value="Genomic_DNA"/>
</dbReference>
<sequence>MEHGGAGRTVAGRYRLRERIGSGGMGTVWRADDAVLHREVAVKELTAFAAGGPGGGMGGGPAGG</sequence>
<keyword evidence="1" id="KW-0547">Nucleotide-binding</keyword>
<name>A0A372JC11_9ACTN</name>
<proteinExistence type="predicted"/>
<dbReference type="Proteomes" id="UP000261811">
    <property type="component" value="Unassembled WGS sequence"/>
</dbReference>
<dbReference type="PROSITE" id="PS00107">
    <property type="entry name" value="PROTEIN_KINASE_ATP"/>
    <property type="match status" value="1"/>
</dbReference>
<evidence type="ECO:0000313" key="3">
    <source>
        <dbReference type="Proteomes" id="UP000261811"/>
    </source>
</evidence>
<organism evidence="2 3">
    <name type="scientific">Actinomadura logoneensis</name>
    <dbReference type="NCBI Taxonomy" id="2293572"/>
    <lineage>
        <taxon>Bacteria</taxon>
        <taxon>Bacillati</taxon>
        <taxon>Actinomycetota</taxon>
        <taxon>Actinomycetes</taxon>
        <taxon>Streptosporangiales</taxon>
        <taxon>Thermomonosporaceae</taxon>
        <taxon>Actinomadura</taxon>
    </lineage>
</organism>
<keyword evidence="3" id="KW-1185">Reference proteome</keyword>
<feature type="non-terminal residue" evidence="2">
    <location>
        <position position="64"/>
    </location>
</feature>
<evidence type="ECO:0000313" key="2">
    <source>
        <dbReference type="EMBL" id="RFU37555.1"/>
    </source>
</evidence>
<keyword evidence="2" id="KW-0723">Serine/threonine-protein kinase</keyword>
<gene>
    <name evidence="2" type="ORF">DZF91_32245</name>
</gene>
<keyword evidence="2" id="KW-0418">Kinase</keyword>
<keyword evidence="2" id="KW-0808">Transferase</keyword>
<dbReference type="AlphaFoldDB" id="A0A372JC11"/>
<comment type="caution">
    <text evidence="2">The sequence shown here is derived from an EMBL/GenBank/DDBJ whole genome shotgun (WGS) entry which is preliminary data.</text>
</comment>